<protein>
    <submittedName>
        <fullName evidence="8">MFS transporter</fullName>
    </submittedName>
</protein>
<feature type="transmembrane region" description="Helical" evidence="6">
    <location>
        <begin position="232"/>
        <end position="250"/>
    </location>
</feature>
<dbReference type="Gene3D" id="1.20.1250.20">
    <property type="entry name" value="MFS general substrate transporter like domains"/>
    <property type="match status" value="1"/>
</dbReference>
<evidence type="ECO:0000256" key="5">
    <source>
        <dbReference type="SAM" id="MobiDB-lite"/>
    </source>
</evidence>
<dbReference type="SUPFAM" id="SSF103473">
    <property type="entry name" value="MFS general substrate transporter"/>
    <property type="match status" value="1"/>
</dbReference>
<feature type="domain" description="Major facilitator superfamily (MFS) profile" evidence="7">
    <location>
        <begin position="1"/>
        <end position="463"/>
    </location>
</feature>
<proteinExistence type="predicted"/>
<feature type="transmembrane region" description="Helical" evidence="6">
    <location>
        <begin position="57"/>
        <end position="76"/>
    </location>
</feature>
<dbReference type="GO" id="GO:0022857">
    <property type="term" value="F:transmembrane transporter activity"/>
    <property type="evidence" value="ECO:0007669"/>
    <property type="project" value="InterPro"/>
</dbReference>
<dbReference type="InterPro" id="IPR020846">
    <property type="entry name" value="MFS_dom"/>
</dbReference>
<dbReference type="AlphaFoldDB" id="A0A6P2BZV6"/>
<keyword evidence="9" id="KW-1185">Reference proteome</keyword>
<gene>
    <name evidence="8" type="ORF">EAS64_18335</name>
</gene>
<feature type="transmembrane region" description="Helical" evidence="6">
    <location>
        <begin position="145"/>
        <end position="165"/>
    </location>
</feature>
<feature type="transmembrane region" description="Helical" evidence="6">
    <location>
        <begin position="334"/>
        <end position="352"/>
    </location>
</feature>
<feature type="transmembrane region" description="Helical" evidence="6">
    <location>
        <begin position="439"/>
        <end position="459"/>
    </location>
</feature>
<name>A0A6P2BZV6_9ACTN</name>
<evidence type="ECO:0000256" key="4">
    <source>
        <dbReference type="ARBA" id="ARBA00023136"/>
    </source>
</evidence>
<feature type="transmembrane region" description="Helical" evidence="6">
    <location>
        <begin position="82"/>
        <end position="107"/>
    </location>
</feature>
<dbReference type="PROSITE" id="PS50850">
    <property type="entry name" value="MFS"/>
    <property type="match status" value="1"/>
</dbReference>
<evidence type="ECO:0000259" key="7">
    <source>
        <dbReference type="PROSITE" id="PS50850"/>
    </source>
</evidence>
<feature type="transmembrane region" description="Helical" evidence="6">
    <location>
        <begin position="201"/>
        <end position="220"/>
    </location>
</feature>
<evidence type="ECO:0000256" key="2">
    <source>
        <dbReference type="ARBA" id="ARBA00022692"/>
    </source>
</evidence>
<dbReference type="OrthoDB" id="9781469at2"/>
<dbReference type="Proteomes" id="UP000460272">
    <property type="component" value="Unassembled WGS sequence"/>
</dbReference>
<evidence type="ECO:0000256" key="1">
    <source>
        <dbReference type="ARBA" id="ARBA00004651"/>
    </source>
</evidence>
<sequence>MVSLDALVVVTALPAIHHSVGGSIGTLEWAVNAYALTFAAGIITAAALGERLGRRRVYVAGLALFTLASAACAVAPNSGLLIAARAVQGLGSAAVTPLALTILASVFPAERRGAAVGIFGGISGLAVAGGPLVGGAVTQGLDWHWIFWINVPIGVLAVAGSLLFLPAGRPARATGAAGAPAGAAGAPAGTAGSHGGTPAPLDLPGAVLAMAGAALLAWGLVRVGESGWGDGLALSGLLGGLAVLAGFVAWERRTDAPMLPLRLFSSRTFTAASIAAFMSFGAIMAAAFLTAQYFQLGLGYSPLGAGLRLLPWTATPMLVAPLAGALADRIGTRPLLVTGLALQAGGLAWVAALATAGPAGYGRYVLPFVIAGVGISMAIPTVPTAALGAVAPGDVGRASGVSNTMQRFGGAFGIALASAIFAAHGHLGSAASFTAGYRPAMLGAVALSAAGSVASIAIARRRPAAAADSGLPTETEDGAVPVSAAPVRNAADL</sequence>
<feature type="transmembrane region" description="Helical" evidence="6">
    <location>
        <begin position="408"/>
        <end position="427"/>
    </location>
</feature>
<dbReference type="PRINTS" id="PR01036">
    <property type="entry name" value="TCRTETB"/>
</dbReference>
<dbReference type="PANTHER" id="PTHR42718:SF42">
    <property type="entry name" value="EXPORT PROTEIN"/>
    <property type="match status" value="1"/>
</dbReference>
<dbReference type="Gene3D" id="1.20.1720.10">
    <property type="entry name" value="Multidrug resistance protein D"/>
    <property type="match status" value="1"/>
</dbReference>
<evidence type="ECO:0000313" key="8">
    <source>
        <dbReference type="EMBL" id="TVZ04699.1"/>
    </source>
</evidence>
<dbReference type="PANTHER" id="PTHR42718">
    <property type="entry name" value="MAJOR FACILITATOR SUPERFAMILY MULTIDRUG TRANSPORTER MFSC"/>
    <property type="match status" value="1"/>
</dbReference>
<dbReference type="InterPro" id="IPR036259">
    <property type="entry name" value="MFS_trans_sf"/>
</dbReference>
<feature type="transmembrane region" description="Helical" evidence="6">
    <location>
        <begin position="31"/>
        <end position="50"/>
    </location>
</feature>
<organism evidence="8 9">
    <name type="scientific">Trebonia kvetii</name>
    <dbReference type="NCBI Taxonomy" id="2480626"/>
    <lineage>
        <taxon>Bacteria</taxon>
        <taxon>Bacillati</taxon>
        <taxon>Actinomycetota</taxon>
        <taxon>Actinomycetes</taxon>
        <taxon>Streptosporangiales</taxon>
        <taxon>Treboniaceae</taxon>
        <taxon>Trebonia</taxon>
    </lineage>
</organism>
<feature type="region of interest" description="Disordered" evidence="5">
    <location>
        <begin position="467"/>
        <end position="493"/>
    </location>
</feature>
<accession>A0A6P2BZV6</accession>
<feature type="transmembrane region" description="Helical" evidence="6">
    <location>
        <begin position="271"/>
        <end position="289"/>
    </location>
</feature>
<evidence type="ECO:0000313" key="9">
    <source>
        <dbReference type="Proteomes" id="UP000460272"/>
    </source>
</evidence>
<keyword evidence="2 6" id="KW-0812">Transmembrane</keyword>
<feature type="transmembrane region" description="Helical" evidence="6">
    <location>
        <begin position="309"/>
        <end position="327"/>
    </location>
</feature>
<dbReference type="InterPro" id="IPR011701">
    <property type="entry name" value="MFS"/>
</dbReference>
<reference evidence="8 9" key="1">
    <citation type="submission" date="2018-11" db="EMBL/GenBank/DDBJ databases">
        <title>Trebonia kvetii gen.nov., sp.nov., a novel acidophilic actinobacterium, and proposal of the new actinobacterial family Treboniaceae fam. nov.</title>
        <authorList>
            <person name="Rapoport D."/>
            <person name="Sagova-Mareckova M."/>
            <person name="Sedlacek I."/>
            <person name="Provaznik J."/>
            <person name="Kralova S."/>
            <person name="Pavlinic D."/>
            <person name="Benes V."/>
            <person name="Kopecky J."/>
        </authorList>
    </citation>
    <scope>NUCLEOTIDE SEQUENCE [LARGE SCALE GENOMIC DNA]</scope>
    <source>
        <strain evidence="8 9">15Tr583</strain>
    </source>
</reference>
<keyword evidence="3 6" id="KW-1133">Transmembrane helix</keyword>
<comment type="subcellular location">
    <subcellularLocation>
        <location evidence="1">Cell membrane</location>
        <topology evidence="1">Multi-pass membrane protein</topology>
    </subcellularLocation>
</comment>
<feature type="transmembrane region" description="Helical" evidence="6">
    <location>
        <begin position="364"/>
        <end position="387"/>
    </location>
</feature>
<dbReference type="Pfam" id="PF07690">
    <property type="entry name" value="MFS_1"/>
    <property type="match status" value="2"/>
</dbReference>
<feature type="transmembrane region" description="Helical" evidence="6">
    <location>
        <begin position="114"/>
        <end position="133"/>
    </location>
</feature>
<evidence type="ECO:0000256" key="6">
    <source>
        <dbReference type="SAM" id="Phobius"/>
    </source>
</evidence>
<dbReference type="GO" id="GO:0005886">
    <property type="term" value="C:plasma membrane"/>
    <property type="evidence" value="ECO:0007669"/>
    <property type="project" value="UniProtKB-SubCell"/>
</dbReference>
<comment type="caution">
    <text evidence="8">The sequence shown here is derived from an EMBL/GenBank/DDBJ whole genome shotgun (WGS) entry which is preliminary data.</text>
</comment>
<dbReference type="EMBL" id="RPFW01000003">
    <property type="protein sequence ID" value="TVZ04699.1"/>
    <property type="molecule type" value="Genomic_DNA"/>
</dbReference>
<evidence type="ECO:0000256" key="3">
    <source>
        <dbReference type="ARBA" id="ARBA00022989"/>
    </source>
</evidence>
<keyword evidence="4 6" id="KW-0472">Membrane</keyword>